<proteinExistence type="predicted"/>
<dbReference type="InterPro" id="IPR011701">
    <property type="entry name" value="MFS"/>
</dbReference>
<dbReference type="Gene3D" id="1.20.1250.20">
    <property type="entry name" value="MFS general substrate transporter like domains"/>
    <property type="match status" value="1"/>
</dbReference>
<evidence type="ECO:0000313" key="7">
    <source>
        <dbReference type="Proteomes" id="UP000554144"/>
    </source>
</evidence>
<sequence length="426" mass="45304">MTRTRIGNWYFGWNIVAVAATLTMLTVGLRMGIGPFFLPITEDLGFSRSMLAGIVAIGMLFYGLAMPVAGHLVAVRGTRFVLLLGVALVLGAAAWAVRATGPISFLLSFGILLSIGLGFVSPVTLTPVLSRWFTRQRGMALFFLSTGSMAGIAILTPVLSLMIDALHWRTTLLGFACFLTIVTVPLTFLVIRDDAPAQTDLLPDQPSKSSARPARTLPPTEAYAKLKVHDAVRSAPFWKVAFGLFTCGYSMNLLGAHGVPMLVDHGFDHMTGAFGIGLIGFSAIFSTLVLGRLSDIIPRKNILATIYLIRGLGFFALVMVGTQWELYLAATVGGIVWAGSVALSSAILADIYGVRLVGILYGWTYLGHQIGGTISSWLGGWGYETFGTHWVSFGSAGVLLLIASAVSVKLPLQGFTLATPAAAGGR</sequence>
<gene>
    <name evidence="6" type="ORF">H0A62_14830</name>
</gene>
<dbReference type="OrthoDB" id="146345at2"/>
<comment type="caution">
    <text evidence="6">The sequence shown here is derived from an EMBL/GenBank/DDBJ whole genome shotgun (WGS) entry which is preliminary data.</text>
</comment>
<dbReference type="GO" id="GO:0022857">
    <property type="term" value="F:transmembrane transporter activity"/>
    <property type="evidence" value="ECO:0007669"/>
    <property type="project" value="InterPro"/>
</dbReference>
<dbReference type="EMBL" id="JACCEV010000005">
    <property type="protein sequence ID" value="NYT86877.1"/>
    <property type="molecule type" value="Genomic_DNA"/>
</dbReference>
<keyword evidence="1 4" id="KW-0812">Transmembrane</keyword>
<keyword evidence="3 4" id="KW-0472">Membrane</keyword>
<dbReference type="AlphaFoldDB" id="A0A853GXK1"/>
<evidence type="ECO:0000313" key="6">
    <source>
        <dbReference type="EMBL" id="NYT86877.1"/>
    </source>
</evidence>
<dbReference type="InterPro" id="IPR050327">
    <property type="entry name" value="Proton-linked_MCT"/>
</dbReference>
<feature type="transmembrane region" description="Helical" evidence="4">
    <location>
        <begin position="356"/>
        <end position="378"/>
    </location>
</feature>
<dbReference type="CDD" id="cd17355">
    <property type="entry name" value="MFS_YcxA_like"/>
    <property type="match status" value="1"/>
</dbReference>
<feature type="transmembrane region" description="Helical" evidence="4">
    <location>
        <begin position="80"/>
        <end position="97"/>
    </location>
</feature>
<evidence type="ECO:0000256" key="1">
    <source>
        <dbReference type="ARBA" id="ARBA00022692"/>
    </source>
</evidence>
<evidence type="ECO:0000259" key="5">
    <source>
        <dbReference type="PROSITE" id="PS50850"/>
    </source>
</evidence>
<organism evidence="6 7">
    <name type="scientific">Pollutimonas harenae</name>
    <dbReference type="NCBI Taxonomy" id="657015"/>
    <lineage>
        <taxon>Bacteria</taxon>
        <taxon>Pseudomonadati</taxon>
        <taxon>Pseudomonadota</taxon>
        <taxon>Betaproteobacteria</taxon>
        <taxon>Burkholderiales</taxon>
        <taxon>Alcaligenaceae</taxon>
        <taxon>Pollutimonas</taxon>
    </lineage>
</organism>
<reference evidence="6 7" key="1">
    <citation type="submission" date="2020-07" db="EMBL/GenBank/DDBJ databases">
        <title>Taxonomic revisions and descriptions of new bacterial species based on genomic comparisons in the high-G+C-content subgroup of the family Alcaligenaceae.</title>
        <authorList>
            <person name="Szabo A."/>
            <person name="Felfoldi T."/>
        </authorList>
    </citation>
    <scope>NUCLEOTIDE SEQUENCE [LARGE SCALE GENOMIC DNA]</scope>
    <source>
        <strain evidence="6 7">DSM 25667</strain>
    </source>
</reference>
<evidence type="ECO:0000256" key="4">
    <source>
        <dbReference type="SAM" id="Phobius"/>
    </source>
</evidence>
<dbReference type="PROSITE" id="PS50850">
    <property type="entry name" value="MFS"/>
    <property type="match status" value="1"/>
</dbReference>
<feature type="transmembrane region" description="Helical" evidence="4">
    <location>
        <begin position="390"/>
        <end position="408"/>
    </location>
</feature>
<feature type="domain" description="Major facilitator superfamily (MFS) profile" evidence="5">
    <location>
        <begin position="1"/>
        <end position="415"/>
    </location>
</feature>
<dbReference type="InterPro" id="IPR036259">
    <property type="entry name" value="MFS_trans_sf"/>
</dbReference>
<feature type="transmembrane region" description="Helical" evidence="4">
    <location>
        <begin position="302"/>
        <end position="320"/>
    </location>
</feature>
<feature type="transmembrane region" description="Helical" evidence="4">
    <location>
        <begin position="103"/>
        <end position="129"/>
    </location>
</feature>
<feature type="transmembrane region" description="Helical" evidence="4">
    <location>
        <begin position="50"/>
        <end position="73"/>
    </location>
</feature>
<dbReference type="PANTHER" id="PTHR11360">
    <property type="entry name" value="MONOCARBOXYLATE TRANSPORTER"/>
    <property type="match status" value="1"/>
</dbReference>
<feature type="transmembrane region" description="Helical" evidence="4">
    <location>
        <begin position="12"/>
        <end position="38"/>
    </location>
</feature>
<dbReference type="RefSeq" id="WP_130040530.1">
    <property type="nucleotide sequence ID" value="NZ_JACCEV010000005.1"/>
</dbReference>
<evidence type="ECO:0000256" key="3">
    <source>
        <dbReference type="ARBA" id="ARBA00023136"/>
    </source>
</evidence>
<feature type="transmembrane region" description="Helical" evidence="4">
    <location>
        <begin position="237"/>
        <end position="259"/>
    </location>
</feature>
<accession>A0A853GXK1</accession>
<keyword evidence="7" id="KW-1185">Reference proteome</keyword>
<dbReference type="SUPFAM" id="SSF103473">
    <property type="entry name" value="MFS general substrate transporter"/>
    <property type="match status" value="1"/>
</dbReference>
<feature type="transmembrane region" description="Helical" evidence="4">
    <location>
        <begin position="326"/>
        <end position="349"/>
    </location>
</feature>
<evidence type="ECO:0000256" key="2">
    <source>
        <dbReference type="ARBA" id="ARBA00022989"/>
    </source>
</evidence>
<keyword evidence="2 4" id="KW-1133">Transmembrane helix</keyword>
<feature type="transmembrane region" description="Helical" evidence="4">
    <location>
        <begin position="141"/>
        <end position="166"/>
    </location>
</feature>
<dbReference type="Pfam" id="PF07690">
    <property type="entry name" value="MFS_1"/>
    <property type="match status" value="1"/>
</dbReference>
<dbReference type="Proteomes" id="UP000554144">
    <property type="component" value="Unassembled WGS sequence"/>
</dbReference>
<dbReference type="PANTHER" id="PTHR11360:SF284">
    <property type="entry name" value="EG:103B4.3 PROTEIN-RELATED"/>
    <property type="match status" value="1"/>
</dbReference>
<feature type="transmembrane region" description="Helical" evidence="4">
    <location>
        <begin position="172"/>
        <end position="191"/>
    </location>
</feature>
<name>A0A853GXK1_9BURK</name>
<feature type="transmembrane region" description="Helical" evidence="4">
    <location>
        <begin position="271"/>
        <end position="290"/>
    </location>
</feature>
<dbReference type="InterPro" id="IPR020846">
    <property type="entry name" value="MFS_dom"/>
</dbReference>
<protein>
    <submittedName>
        <fullName evidence="6">MFS transporter</fullName>
    </submittedName>
</protein>